<feature type="transmembrane region" description="Helical" evidence="7">
    <location>
        <begin position="226"/>
        <end position="251"/>
    </location>
</feature>
<keyword evidence="2" id="KW-1003">Cell membrane</keyword>
<keyword evidence="4 7" id="KW-1133">Transmembrane helix</keyword>
<evidence type="ECO:0000256" key="7">
    <source>
        <dbReference type="SAM" id="Phobius"/>
    </source>
</evidence>
<keyword evidence="5 7" id="KW-0472">Membrane</keyword>
<protein>
    <submittedName>
        <fullName evidence="8">Lysylphosphatidylglycerol synthetase family protein</fullName>
    </submittedName>
</protein>
<feature type="transmembrane region" description="Helical" evidence="7">
    <location>
        <begin position="117"/>
        <end position="138"/>
    </location>
</feature>
<name>A0A2D2D2I5_METT3</name>
<dbReference type="GO" id="GO:0005886">
    <property type="term" value="C:plasma membrane"/>
    <property type="evidence" value="ECO:0007669"/>
    <property type="project" value="UniProtKB-SubCell"/>
</dbReference>
<dbReference type="InterPro" id="IPR022791">
    <property type="entry name" value="L-PG_synthase/AglD"/>
</dbReference>
<feature type="transmembrane region" description="Helical" evidence="7">
    <location>
        <begin position="191"/>
        <end position="214"/>
    </location>
</feature>
<accession>A0A2D2D2I5</accession>
<dbReference type="Pfam" id="PF03706">
    <property type="entry name" value="LPG_synthase_TM"/>
    <property type="match status" value="1"/>
</dbReference>
<feature type="transmembrane region" description="Helical" evidence="7">
    <location>
        <begin position="271"/>
        <end position="293"/>
    </location>
</feature>
<dbReference type="PANTHER" id="PTHR39087:SF2">
    <property type="entry name" value="UPF0104 MEMBRANE PROTEIN MJ1595"/>
    <property type="match status" value="1"/>
</dbReference>
<keyword evidence="3 7" id="KW-0812">Transmembrane</keyword>
<dbReference type="KEGG" id="mtw:CQW49_15920"/>
<dbReference type="Proteomes" id="UP000230709">
    <property type="component" value="Chromosome"/>
</dbReference>
<evidence type="ECO:0000313" key="8">
    <source>
        <dbReference type="EMBL" id="ATQ69202.1"/>
    </source>
</evidence>
<feature type="transmembrane region" description="Helical" evidence="7">
    <location>
        <begin position="347"/>
        <end position="368"/>
    </location>
</feature>
<evidence type="ECO:0000256" key="2">
    <source>
        <dbReference type="ARBA" id="ARBA00022475"/>
    </source>
</evidence>
<evidence type="ECO:0000256" key="3">
    <source>
        <dbReference type="ARBA" id="ARBA00022692"/>
    </source>
</evidence>
<feature type="transmembrane region" description="Helical" evidence="7">
    <location>
        <begin position="150"/>
        <end position="179"/>
    </location>
</feature>
<evidence type="ECO:0000313" key="9">
    <source>
        <dbReference type="Proteomes" id="UP000230709"/>
    </source>
</evidence>
<dbReference type="AlphaFoldDB" id="A0A2D2D2I5"/>
<evidence type="ECO:0000256" key="1">
    <source>
        <dbReference type="ARBA" id="ARBA00004651"/>
    </source>
</evidence>
<reference evidence="9" key="1">
    <citation type="submission" date="2017-10" db="EMBL/GenBank/DDBJ databases">
        <title>Completed PacBio SMRT sequence of Methylosinus trichosporium OB3b reveals presence of a third large plasmid.</title>
        <authorList>
            <person name="Charles T.C."/>
            <person name="Lynch M.D.J."/>
            <person name="Heil J.R."/>
            <person name="Cheng J."/>
        </authorList>
    </citation>
    <scope>NUCLEOTIDE SEQUENCE [LARGE SCALE GENOMIC DNA]</scope>
    <source>
        <strain evidence="9">OB3b</strain>
    </source>
</reference>
<keyword evidence="9" id="KW-1185">Reference proteome</keyword>
<evidence type="ECO:0000256" key="6">
    <source>
        <dbReference type="SAM" id="MobiDB-lite"/>
    </source>
</evidence>
<organism evidence="8 9">
    <name type="scientific">Methylosinus trichosporium (strain ATCC 35070 / NCIMB 11131 / UNIQEM 75 / OB3b)</name>
    <dbReference type="NCBI Taxonomy" id="595536"/>
    <lineage>
        <taxon>Bacteria</taxon>
        <taxon>Pseudomonadati</taxon>
        <taxon>Pseudomonadota</taxon>
        <taxon>Alphaproteobacteria</taxon>
        <taxon>Hyphomicrobiales</taxon>
        <taxon>Methylocystaceae</taxon>
        <taxon>Methylosinus</taxon>
    </lineage>
</organism>
<gene>
    <name evidence="8" type="ORF">CQW49_15920</name>
</gene>
<feature type="region of interest" description="Disordered" evidence="6">
    <location>
        <begin position="32"/>
        <end position="55"/>
    </location>
</feature>
<dbReference type="RefSeq" id="WP_003611747.1">
    <property type="nucleotide sequence ID" value="NZ_ADVE02000001.1"/>
</dbReference>
<feature type="transmembrane region" description="Helical" evidence="7">
    <location>
        <begin position="305"/>
        <end position="327"/>
    </location>
</feature>
<proteinExistence type="predicted"/>
<dbReference type="EMBL" id="CP023737">
    <property type="protein sequence ID" value="ATQ69202.1"/>
    <property type="molecule type" value="Genomic_DNA"/>
</dbReference>
<dbReference type="STRING" id="595536.GCA_000178815_01997"/>
<evidence type="ECO:0000256" key="5">
    <source>
        <dbReference type="ARBA" id="ARBA00023136"/>
    </source>
</evidence>
<sequence>MNGRREARRPILNASARRRIEEASAHFRRQLEAREKAKRSQDEANEAAAPKVSEPKTFPDLVETARRRLAPNLGKALAGVASLAVFALAGFSLAGVVSSLKFSDVRAAIGATSAEQVLGALLLTALSYLALTGYDALALRQLGLRVRYRIAALASFTSYAFSFNLGFPVVTAAAVRYWIYSRVGVGAVQVANVTVIAGVTFWLGMASVVGVGLVARAGELGAIDKLPAFLNVALGLLVCAGVGYYLVWVALRRRRVRLRGHMFELPGFVPSLGQTVLGVVDLCCAAAALYLLLPQETNLDFFTFACVYVFACVLGVVSHAPGGIGVFEATMLHALPSHSQESLLASLLLFRVLYYFLPFILALALLGADEGSRRWHSLRETINRIMEARE</sequence>
<evidence type="ECO:0000256" key="4">
    <source>
        <dbReference type="ARBA" id="ARBA00022989"/>
    </source>
</evidence>
<feature type="transmembrane region" description="Helical" evidence="7">
    <location>
        <begin position="76"/>
        <end position="97"/>
    </location>
</feature>
<feature type="compositionally biased region" description="Basic and acidic residues" evidence="6">
    <location>
        <begin position="32"/>
        <end position="42"/>
    </location>
</feature>
<dbReference type="PANTHER" id="PTHR39087">
    <property type="entry name" value="UPF0104 MEMBRANE PROTEIN MJ1595"/>
    <property type="match status" value="1"/>
</dbReference>
<comment type="subcellular location">
    <subcellularLocation>
        <location evidence="1">Cell membrane</location>
        <topology evidence="1">Multi-pass membrane protein</topology>
    </subcellularLocation>
</comment>